<keyword evidence="2" id="KW-0479">Metal-binding</keyword>
<dbReference type="GO" id="GO:0046872">
    <property type="term" value="F:metal ion binding"/>
    <property type="evidence" value="ECO:0007669"/>
    <property type="project" value="UniProtKB-KW"/>
</dbReference>
<dbReference type="GeneID" id="10460210"/>
<dbReference type="InterPro" id="IPR050572">
    <property type="entry name" value="Fe-S_Ferredoxin"/>
</dbReference>
<evidence type="ECO:0000256" key="1">
    <source>
        <dbReference type="ARBA" id="ARBA00022485"/>
    </source>
</evidence>
<dbReference type="Gene3D" id="3.30.70.20">
    <property type="match status" value="1"/>
</dbReference>
<dbReference type="OMA" id="RIDEFWD"/>
<dbReference type="GO" id="GO:0051539">
    <property type="term" value="F:4 iron, 4 sulfur cluster binding"/>
    <property type="evidence" value="ECO:0007669"/>
    <property type="project" value="UniProtKB-KW"/>
</dbReference>
<feature type="domain" description="4Fe-4S ferredoxin-type" evidence="5">
    <location>
        <begin position="347"/>
        <end position="375"/>
    </location>
</feature>
<dbReference type="Pfam" id="PF01837">
    <property type="entry name" value="HcyBio"/>
    <property type="match status" value="1"/>
</dbReference>
<dbReference type="InterPro" id="IPR017896">
    <property type="entry name" value="4Fe4S_Fe-S-bd"/>
</dbReference>
<sequence>MSRTVEDIKRSIKSGKATVLTQQEISEMVEEKGEIGLKDVDVVTTATRAIMSGTYAVLSFPLAAPGSFIRASSARINGVPAYPGPCPNERLGIIDLMVYGTAHSIRQPDYGGGHLLRELVEGKDVLVEVLAENGDLLEKDICLDEIPYARIFSTRNAFKNYVAFVNPKGLPLKTIFSRLEFPPHFAAATVSGCGQINPIKNDPHLETIGIGTRILINGAQGFVMGTGTRSMPTRPNLLGMADMRHMDPEYMGGFATSAGPECIGSWAVPIPVLNEYILRSILLQDRDIPLTIMDVNVRQKIGKSTYGDVWDSVDLEVQFDPERCKGCTRCTAAPACPMNAISIEDGRVLRDKTKCFNCGLCVSQCSGGAFQGRLGAIRLGERTIPIQLRQSDRARAMGLAKRLKEEILNGSFRITEMVERL</sequence>
<keyword evidence="4" id="KW-0411">Iron-sulfur</keyword>
<evidence type="ECO:0000313" key="7">
    <source>
        <dbReference type="Proteomes" id="UP000544742"/>
    </source>
</evidence>
<dbReference type="PROSITE" id="PS51379">
    <property type="entry name" value="4FE4S_FER_2"/>
    <property type="match status" value="2"/>
</dbReference>
<reference evidence="6 7" key="1">
    <citation type="journal article" date="2020" name="Biotechnol. Biofuels">
        <title>New insights from the biogas microbiome by comprehensive genome-resolved metagenomics of nearly 1600 species originating from multiple anaerobic digesters.</title>
        <authorList>
            <person name="Campanaro S."/>
            <person name="Treu L."/>
            <person name="Rodriguez-R L.M."/>
            <person name="Kovalovszki A."/>
            <person name="Ziels R.M."/>
            <person name="Maus I."/>
            <person name="Zhu X."/>
            <person name="Kougias P.G."/>
            <person name="Basile A."/>
            <person name="Luo G."/>
            <person name="Schluter A."/>
            <person name="Konstantinidis K.T."/>
            <person name="Angelidaki I."/>
        </authorList>
    </citation>
    <scope>NUCLEOTIDE SEQUENCE [LARGE SCALE GENOMIC DNA]</scope>
    <source>
        <strain evidence="6">AS27yjCOA_157</strain>
    </source>
</reference>
<dbReference type="PANTHER" id="PTHR43687:SF3">
    <property type="entry name" value="4FE-4S FERREDOXIN-TYPE DOMAIN-CONTAINING PROTEIN"/>
    <property type="match status" value="1"/>
</dbReference>
<name>A0A7K4AHT0_METSH</name>
<protein>
    <submittedName>
        <fullName evidence="6">Methanogenesis marker 16 metalloprotein</fullName>
    </submittedName>
</protein>
<accession>A0A7K4AHT0</accession>
<evidence type="ECO:0000256" key="4">
    <source>
        <dbReference type="ARBA" id="ARBA00023014"/>
    </source>
</evidence>
<evidence type="ECO:0000259" key="5">
    <source>
        <dbReference type="PROSITE" id="PS51379"/>
    </source>
</evidence>
<comment type="caution">
    <text evidence="6">The sequence shown here is derived from an EMBL/GenBank/DDBJ whole genome shotgun (WGS) entry which is preliminary data.</text>
</comment>
<evidence type="ECO:0000313" key="6">
    <source>
        <dbReference type="EMBL" id="NLJ22513.1"/>
    </source>
</evidence>
<organism evidence="6 7">
    <name type="scientific">Methanothrix soehngenii</name>
    <name type="common">Methanosaeta concilii</name>
    <dbReference type="NCBI Taxonomy" id="2223"/>
    <lineage>
        <taxon>Archaea</taxon>
        <taxon>Methanobacteriati</taxon>
        <taxon>Methanobacteriota</taxon>
        <taxon>Stenosarchaea group</taxon>
        <taxon>Methanomicrobia</taxon>
        <taxon>Methanotrichales</taxon>
        <taxon>Methanotrichaceae</taxon>
        <taxon>Methanothrix</taxon>
    </lineage>
</organism>
<feature type="domain" description="4Fe-4S ferredoxin-type" evidence="5">
    <location>
        <begin position="315"/>
        <end position="346"/>
    </location>
</feature>
<gene>
    <name evidence="6" type="ORF">GX426_05330</name>
</gene>
<dbReference type="SUPFAM" id="SSF54862">
    <property type="entry name" value="4Fe-4S ferredoxins"/>
    <property type="match status" value="1"/>
</dbReference>
<keyword evidence="1" id="KW-0004">4Fe-4S</keyword>
<proteinExistence type="predicted"/>
<dbReference type="InterPro" id="IPR017677">
    <property type="entry name" value="Methan_mark_16"/>
</dbReference>
<keyword evidence="3" id="KW-0408">Iron</keyword>
<dbReference type="InterPro" id="IPR002708">
    <property type="entry name" value="HcyBio"/>
</dbReference>
<evidence type="ECO:0000256" key="3">
    <source>
        <dbReference type="ARBA" id="ARBA00023004"/>
    </source>
</evidence>
<dbReference type="NCBIfam" id="TIGR03287">
    <property type="entry name" value="methan_mark_16"/>
    <property type="match status" value="1"/>
</dbReference>
<evidence type="ECO:0000256" key="2">
    <source>
        <dbReference type="ARBA" id="ARBA00022723"/>
    </source>
</evidence>
<dbReference type="EMBL" id="JAAYUN010000090">
    <property type="protein sequence ID" value="NLJ22513.1"/>
    <property type="molecule type" value="Genomic_DNA"/>
</dbReference>
<dbReference type="Proteomes" id="UP000544742">
    <property type="component" value="Unassembled WGS sequence"/>
</dbReference>
<dbReference type="PANTHER" id="PTHR43687">
    <property type="entry name" value="ADENYLYLSULFATE REDUCTASE, BETA SUBUNIT"/>
    <property type="match status" value="1"/>
</dbReference>
<dbReference type="RefSeq" id="WP_013718369.1">
    <property type="nucleotide sequence ID" value="NZ_CAJYDL010000001.1"/>
</dbReference>
<dbReference type="AlphaFoldDB" id="A0A7K4AHT0"/>